<reference evidence="2" key="1">
    <citation type="submission" date="2023-07" db="EMBL/GenBank/DDBJ databases">
        <title>A chromosome-level genome assembly of Lolium multiflorum.</title>
        <authorList>
            <person name="Chen Y."/>
            <person name="Copetti D."/>
            <person name="Kolliker R."/>
            <person name="Studer B."/>
        </authorList>
    </citation>
    <scope>NUCLEOTIDE SEQUENCE</scope>
    <source>
        <strain evidence="2">02402/16</strain>
        <tissue evidence="2">Leaf</tissue>
    </source>
</reference>
<dbReference type="AlphaFoldDB" id="A0AAD8W512"/>
<name>A0AAD8W512_LOLMU</name>
<feature type="region of interest" description="Disordered" evidence="1">
    <location>
        <begin position="1"/>
        <end position="30"/>
    </location>
</feature>
<gene>
    <name evidence="2" type="ORF">QYE76_061218</name>
</gene>
<sequence length="142" mass="15325">MAAGTWLSSSPCRPPVREEEKRKTMTPSSSLSTAERYSAVLGCAGLRLRAACWAGLLGLLLGYVGQLTRSNFLFWKTLVFPAIRGAMVMGLLDGTDRAPAKLISSKDADGKDITITNPAYAAWMARDQAVVSYLLQSLSPEL</sequence>
<proteinExistence type="predicted"/>
<comment type="caution">
    <text evidence="2">The sequence shown here is derived from an EMBL/GenBank/DDBJ whole genome shotgun (WGS) entry which is preliminary data.</text>
</comment>
<keyword evidence="3" id="KW-1185">Reference proteome</keyword>
<feature type="compositionally biased region" description="Polar residues" evidence="1">
    <location>
        <begin position="1"/>
        <end position="11"/>
    </location>
</feature>
<accession>A0AAD8W512</accession>
<dbReference type="EMBL" id="JAUUTY010000004">
    <property type="protein sequence ID" value="KAK1643413.1"/>
    <property type="molecule type" value="Genomic_DNA"/>
</dbReference>
<protein>
    <submittedName>
        <fullName evidence="2">Uncharacterized protein</fullName>
    </submittedName>
</protein>
<dbReference type="Proteomes" id="UP001231189">
    <property type="component" value="Unassembled WGS sequence"/>
</dbReference>
<evidence type="ECO:0000256" key="1">
    <source>
        <dbReference type="SAM" id="MobiDB-lite"/>
    </source>
</evidence>
<evidence type="ECO:0000313" key="2">
    <source>
        <dbReference type="EMBL" id="KAK1643413.1"/>
    </source>
</evidence>
<evidence type="ECO:0000313" key="3">
    <source>
        <dbReference type="Proteomes" id="UP001231189"/>
    </source>
</evidence>
<organism evidence="2 3">
    <name type="scientific">Lolium multiflorum</name>
    <name type="common">Italian ryegrass</name>
    <name type="synonym">Lolium perenne subsp. multiflorum</name>
    <dbReference type="NCBI Taxonomy" id="4521"/>
    <lineage>
        <taxon>Eukaryota</taxon>
        <taxon>Viridiplantae</taxon>
        <taxon>Streptophyta</taxon>
        <taxon>Embryophyta</taxon>
        <taxon>Tracheophyta</taxon>
        <taxon>Spermatophyta</taxon>
        <taxon>Magnoliopsida</taxon>
        <taxon>Liliopsida</taxon>
        <taxon>Poales</taxon>
        <taxon>Poaceae</taxon>
        <taxon>BOP clade</taxon>
        <taxon>Pooideae</taxon>
        <taxon>Poodae</taxon>
        <taxon>Poeae</taxon>
        <taxon>Poeae Chloroplast Group 2 (Poeae type)</taxon>
        <taxon>Loliodinae</taxon>
        <taxon>Loliinae</taxon>
        <taxon>Lolium</taxon>
    </lineage>
</organism>